<keyword evidence="5 18" id="KW-0479">Metal-binding</keyword>
<evidence type="ECO:0000256" key="5">
    <source>
        <dbReference type="ARBA" id="ARBA00022723"/>
    </source>
</evidence>
<comment type="catalytic activity">
    <reaction evidence="2 18 19">
        <text>(6R)-NADPHX = (6S)-NADPHX</text>
        <dbReference type="Rhea" id="RHEA:32227"/>
        <dbReference type="ChEBI" id="CHEBI:64076"/>
        <dbReference type="ChEBI" id="CHEBI:64077"/>
        <dbReference type="EC" id="5.1.99.6"/>
    </reaction>
</comment>
<organism evidence="22 23">
    <name type="scientific">Sedimentitalea todarodis</name>
    <dbReference type="NCBI Taxonomy" id="1631240"/>
    <lineage>
        <taxon>Bacteria</taxon>
        <taxon>Pseudomonadati</taxon>
        <taxon>Pseudomonadota</taxon>
        <taxon>Alphaproteobacteria</taxon>
        <taxon>Rhodobacterales</taxon>
        <taxon>Paracoccaceae</taxon>
        <taxon>Sedimentitalea</taxon>
    </lineage>
</organism>
<keyword evidence="23" id="KW-1185">Reference proteome</keyword>
<keyword evidence="10 17" id="KW-0520">NAD</keyword>
<evidence type="ECO:0000256" key="19">
    <source>
        <dbReference type="PIRNR" id="PIRNR017184"/>
    </source>
</evidence>
<dbReference type="PROSITE" id="PS01050">
    <property type="entry name" value="YJEF_C_2"/>
    <property type="match status" value="1"/>
</dbReference>
<dbReference type="SUPFAM" id="SSF53613">
    <property type="entry name" value="Ribokinase-like"/>
    <property type="match status" value="1"/>
</dbReference>
<comment type="catalytic activity">
    <reaction evidence="15 17 19">
        <text>(6S)-NADHX + ADP = AMP + phosphate + NADH + H(+)</text>
        <dbReference type="Rhea" id="RHEA:32223"/>
        <dbReference type="ChEBI" id="CHEBI:15378"/>
        <dbReference type="ChEBI" id="CHEBI:43474"/>
        <dbReference type="ChEBI" id="CHEBI:57945"/>
        <dbReference type="ChEBI" id="CHEBI:64074"/>
        <dbReference type="ChEBI" id="CHEBI:456215"/>
        <dbReference type="ChEBI" id="CHEBI:456216"/>
        <dbReference type="EC" id="4.2.1.136"/>
    </reaction>
</comment>
<comment type="subunit">
    <text evidence="17">Homotetramer.</text>
</comment>
<feature type="binding site" evidence="17">
    <location>
        <position position="459"/>
    </location>
    <ligand>
        <name>AMP</name>
        <dbReference type="ChEBI" id="CHEBI:456215"/>
    </ligand>
</feature>
<keyword evidence="6 17" id="KW-0547">Nucleotide-binding</keyword>
<comment type="caution">
    <text evidence="18">Lacks conserved residue(s) required for the propagation of feature annotation.</text>
</comment>
<evidence type="ECO:0000256" key="17">
    <source>
        <dbReference type="HAMAP-Rule" id="MF_01965"/>
    </source>
</evidence>
<evidence type="ECO:0000256" key="3">
    <source>
        <dbReference type="ARBA" id="ARBA00006001"/>
    </source>
</evidence>
<feature type="binding site" evidence="18">
    <location>
        <position position="129"/>
    </location>
    <ligand>
        <name>K(+)</name>
        <dbReference type="ChEBI" id="CHEBI:29103"/>
    </ligand>
</feature>
<evidence type="ECO:0000256" key="9">
    <source>
        <dbReference type="ARBA" id="ARBA00022958"/>
    </source>
</evidence>
<gene>
    <name evidence="18" type="primary">nnrE</name>
    <name evidence="17" type="synonym">nnrD</name>
    <name evidence="22" type="ORF">QO231_23875</name>
</gene>
<dbReference type="Pfam" id="PF03853">
    <property type="entry name" value="YjeF_N"/>
    <property type="match status" value="1"/>
</dbReference>
<comment type="catalytic activity">
    <reaction evidence="1 18 19">
        <text>(6R)-NADHX = (6S)-NADHX</text>
        <dbReference type="Rhea" id="RHEA:32215"/>
        <dbReference type="ChEBI" id="CHEBI:64074"/>
        <dbReference type="ChEBI" id="CHEBI:64075"/>
        <dbReference type="EC" id="5.1.99.6"/>
    </reaction>
</comment>
<dbReference type="RefSeq" id="WP_316782269.1">
    <property type="nucleotide sequence ID" value="NZ_JASMWN010000033.1"/>
</dbReference>
<evidence type="ECO:0000256" key="12">
    <source>
        <dbReference type="ARBA" id="ARBA00023239"/>
    </source>
</evidence>
<dbReference type="EC" id="5.1.99.6" evidence="19"/>
<feature type="binding site" evidence="18">
    <location>
        <begin position="62"/>
        <end position="66"/>
    </location>
    <ligand>
        <name>(6S)-NADPHX</name>
        <dbReference type="ChEBI" id="CHEBI:64076"/>
    </ligand>
</feature>
<comment type="similarity">
    <text evidence="18">Belongs to the NnrE/AIBP family.</text>
</comment>
<evidence type="ECO:0000256" key="13">
    <source>
        <dbReference type="ARBA" id="ARBA00023268"/>
    </source>
</evidence>
<comment type="cofactor">
    <cofactor evidence="18 19">
        <name>K(+)</name>
        <dbReference type="ChEBI" id="CHEBI:29103"/>
    </cofactor>
    <text evidence="18 19">Binds 1 potassium ion per subunit.</text>
</comment>
<evidence type="ECO:0000256" key="11">
    <source>
        <dbReference type="ARBA" id="ARBA00023235"/>
    </source>
</evidence>
<evidence type="ECO:0000259" key="20">
    <source>
        <dbReference type="PROSITE" id="PS51383"/>
    </source>
</evidence>
<dbReference type="InterPro" id="IPR017953">
    <property type="entry name" value="Carbohydrate_kinase_pred_CS"/>
</dbReference>
<evidence type="ECO:0000256" key="14">
    <source>
        <dbReference type="ARBA" id="ARBA00025153"/>
    </source>
</evidence>
<dbReference type="PANTHER" id="PTHR12592">
    <property type="entry name" value="ATP-DEPENDENT (S)-NAD(P)H-HYDRATE DEHYDRATASE FAMILY MEMBER"/>
    <property type="match status" value="1"/>
</dbReference>
<dbReference type="CDD" id="cd01171">
    <property type="entry name" value="YXKO-related"/>
    <property type="match status" value="1"/>
</dbReference>
<dbReference type="EC" id="4.2.1.136" evidence="19"/>
<feature type="domain" description="YjeF N-terminal" evidence="21">
    <location>
        <begin position="10"/>
        <end position="223"/>
    </location>
</feature>
<dbReference type="HAMAP" id="MF_01965">
    <property type="entry name" value="NADHX_dehydratase"/>
    <property type="match status" value="1"/>
</dbReference>
<keyword evidence="13" id="KW-0511">Multifunctional enzyme</keyword>
<keyword evidence="7 17" id="KW-0067">ATP-binding</keyword>
<comment type="caution">
    <text evidence="22">The sequence shown here is derived from an EMBL/GenBank/DDBJ whole genome shotgun (WGS) entry which is preliminary data.</text>
</comment>
<sequence>MAELLTGAQMRAIERAAIASGSVTGLDLMERAGAAVVEAIFEEWPDLASGDHTASILCGPGNNGGDGFVIARHLHDRGWTVTAHLYGKAEKLPTDARSNHDLWVAQGPCVPLTDRSAGSVKNMPDLVVDAIFGTGLTRPVEGDAEFVLGNLETVRTDFGVRCVSVDVPSGICSDSGKWLGCCPRVDLTVSFHSEKLAHRLEDADTHSDKVVVKDIGLPHAEQSDERAGYVWMVEPPAARALAKPTQGQKYSQGHALILSGGPGRTGAARLTARGALRVGAGLVTLGVPSKAQAEVASHITAIMQVPIANAEALTELLWDTRLNALCLGPGLGIGDQARGLVEAALPLYRATVLDADALSMFHKAPADLFELCHDRTVLTPHGGEFARLFPDLAAKLAAEPTEGPAYSKVDATRTAAQRAGCTVLFKGAATVMASADGRCSVHSAQYERAAPWLATAGSGDVLAGVITGLLARDMGPMQACEIATWLHTECALAFGPALVAEDIPEQMPDVFRALGV</sequence>
<protein>
    <recommendedName>
        <fullName evidence="19">Bifunctional NAD(P)H-hydrate repair enzyme</fullName>
    </recommendedName>
    <alternativeName>
        <fullName evidence="19">Nicotinamide nucleotide repair protein</fullName>
    </alternativeName>
    <domain>
        <recommendedName>
            <fullName evidence="19">ADP-dependent (S)-NAD(P)H-hydrate dehydratase</fullName>
            <ecNumber evidence="19">4.2.1.136</ecNumber>
        </recommendedName>
        <alternativeName>
            <fullName evidence="19">ADP-dependent NAD(P)HX dehydratase</fullName>
        </alternativeName>
    </domain>
    <domain>
        <recommendedName>
            <fullName evidence="19">NAD(P)H-hydrate epimerase</fullName>
            <ecNumber evidence="19">5.1.99.6</ecNumber>
        </recommendedName>
    </domain>
</protein>
<dbReference type="SUPFAM" id="SSF64153">
    <property type="entry name" value="YjeF N-terminal domain-like"/>
    <property type="match status" value="1"/>
</dbReference>
<dbReference type="InterPro" id="IPR000631">
    <property type="entry name" value="CARKD"/>
</dbReference>
<comment type="function">
    <text evidence="17">Catalyzes the dehydration of the S-form of NAD(P)HX at the expense of ADP, which is converted to AMP. Together with NAD(P)HX epimerase, which catalyzes the epimerization of the S- and R-forms, the enzyme allows the repair of both epimers of NAD(P)HX, a damaged form of NAD(P)H that is a result of enzymatic or heat-dependent hydration.</text>
</comment>
<evidence type="ECO:0000259" key="21">
    <source>
        <dbReference type="PROSITE" id="PS51385"/>
    </source>
</evidence>
<dbReference type="NCBIfam" id="TIGR00197">
    <property type="entry name" value="yjeF_nterm"/>
    <property type="match status" value="1"/>
</dbReference>
<feature type="domain" description="YjeF C-terminal" evidence="20">
    <location>
        <begin position="232"/>
        <end position="514"/>
    </location>
</feature>
<evidence type="ECO:0000256" key="1">
    <source>
        <dbReference type="ARBA" id="ARBA00000013"/>
    </source>
</evidence>
<comment type="function">
    <text evidence="18">Catalyzes the epimerization of the S- and R-forms of NAD(P)HX, a damaged form of NAD(P)H that is a result of enzymatic or heat-dependent hydration. This is a prerequisite for the S-specific NAD(P)H-hydrate dehydratase to allow the repair of both epimers of NAD(P)HX.</text>
</comment>
<evidence type="ECO:0000256" key="6">
    <source>
        <dbReference type="ARBA" id="ARBA00022741"/>
    </source>
</evidence>
<feature type="binding site" evidence="18">
    <location>
        <position position="166"/>
    </location>
    <ligand>
        <name>(6S)-NADPHX</name>
        <dbReference type="ChEBI" id="CHEBI:64076"/>
    </ligand>
</feature>
<dbReference type="PROSITE" id="PS51385">
    <property type="entry name" value="YJEF_N"/>
    <property type="match status" value="1"/>
</dbReference>
<dbReference type="InterPro" id="IPR036652">
    <property type="entry name" value="YjeF_N_dom_sf"/>
</dbReference>
<dbReference type="PROSITE" id="PS51383">
    <property type="entry name" value="YJEF_C_3"/>
    <property type="match status" value="1"/>
</dbReference>
<comment type="catalytic activity">
    <reaction evidence="16 17 19">
        <text>(6S)-NADPHX + ADP = AMP + phosphate + NADPH + H(+)</text>
        <dbReference type="Rhea" id="RHEA:32235"/>
        <dbReference type="ChEBI" id="CHEBI:15378"/>
        <dbReference type="ChEBI" id="CHEBI:43474"/>
        <dbReference type="ChEBI" id="CHEBI:57783"/>
        <dbReference type="ChEBI" id="CHEBI:64076"/>
        <dbReference type="ChEBI" id="CHEBI:456215"/>
        <dbReference type="ChEBI" id="CHEBI:456216"/>
        <dbReference type="EC" id="4.2.1.136"/>
    </reaction>
</comment>
<keyword evidence="12 17" id="KW-0456">Lyase</keyword>
<feature type="binding site" evidence="17">
    <location>
        <begin position="426"/>
        <end position="430"/>
    </location>
    <ligand>
        <name>AMP</name>
        <dbReference type="ChEBI" id="CHEBI:456215"/>
    </ligand>
</feature>
<comment type="similarity">
    <text evidence="4 19">In the C-terminal section; belongs to the NnrD/CARKD family.</text>
</comment>
<feature type="binding site" evidence="17">
    <location>
        <position position="330"/>
    </location>
    <ligand>
        <name>(6S)-NADPHX</name>
        <dbReference type="ChEBI" id="CHEBI:64076"/>
    </ligand>
</feature>
<dbReference type="Pfam" id="PF01256">
    <property type="entry name" value="Carb_kinase"/>
    <property type="match status" value="1"/>
</dbReference>
<evidence type="ECO:0000256" key="15">
    <source>
        <dbReference type="ARBA" id="ARBA00048238"/>
    </source>
</evidence>
<feature type="binding site" evidence="17">
    <location>
        <position position="381"/>
    </location>
    <ligand>
        <name>(6S)-NADPHX</name>
        <dbReference type="ChEBI" id="CHEBI:64076"/>
    </ligand>
</feature>
<evidence type="ECO:0000256" key="10">
    <source>
        <dbReference type="ARBA" id="ARBA00023027"/>
    </source>
</evidence>
<keyword evidence="11 18" id="KW-0413">Isomerase</keyword>
<evidence type="ECO:0000256" key="4">
    <source>
        <dbReference type="ARBA" id="ARBA00009524"/>
    </source>
</evidence>
<comment type="cofactor">
    <cofactor evidence="17">
        <name>Mg(2+)</name>
        <dbReference type="ChEBI" id="CHEBI:18420"/>
    </cofactor>
</comment>
<feature type="binding site" evidence="17">
    <location>
        <position position="460"/>
    </location>
    <ligand>
        <name>(6S)-NADPHX</name>
        <dbReference type="ChEBI" id="CHEBI:64076"/>
    </ligand>
</feature>
<comment type="similarity">
    <text evidence="3 19">In the N-terminal section; belongs to the NnrE/AIBP family.</text>
</comment>
<evidence type="ECO:0000313" key="22">
    <source>
        <dbReference type="EMBL" id="MDU9006877.1"/>
    </source>
</evidence>
<dbReference type="Gene3D" id="3.40.50.10260">
    <property type="entry name" value="YjeF N-terminal domain"/>
    <property type="match status" value="1"/>
</dbReference>
<dbReference type="PANTHER" id="PTHR12592:SF0">
    <property type="entry name" value="ATP-DEPENDENT (S)-NAD(P)H-HYDRATE DEHYDRATASE"/>
    <property type="match status" value="1"/>
</dbReference>
<evidence type="ECO:0000256" key="2">
    <source>
        <dbReference type="ARBA" id="ARBA00000909"/>
    </source>
</evidence>
<keyword evidence="9 18" id="KW-0630">Potassium</keyword>
<evidence type="ECO:0000256" key="16">
    <source>
        <dbReference type="ARBA" id="ARBA00049209"/>
    </source>
</evidence>
<evidence type="ECO:0000256" key="18">
    <source>
        <dbReference type="HAMAP-Rule" id="MF_01966"/>
    </source>
</evidence>
<reference evidence="23" key="1">
    <citation type="submission" date="2023-05" db="EMBL/GenBank/DDBJ databases">
        <title>Sedimentitalea sp. nov. JM2-8.</title>
        <authorList>
            <person name="Huang J."/>
        </authorList>
    </citation>
    <scope>NUCLEOTIDE SEQUENCE [LARGE SCALE GENOMIC DNA]</scope>
    <source>
        <strain evidence="23">KHS03</strain>
    </source>
</reference>
<accession>A0ABU3VKZ2</accession>
<dbReference type="InterPro" id="IPR004443">
    <property type="entry name" value="YjeF_N_dom"/>
</dbReference>
<name>A0ABU3VKZ2_9RHOB</name>
<dbReference type="InterPro" id="IPR030677">
    <property type="entry name" value="Nnr"/>
</dbReference>
<feature type="binding site" evidence="18">
    <location>
        <begin position="133"/>
        <end position="139"/>
    </location>
    <ligand>
        <name>(6S)-NADPHX</name>
        <dbReference type="ChEBI" id="CHEBI:64076"/>
    </ligand>
</feature>
<comment type="function">
    <text evidence="14 19">Bifunctional enzyme that catalyzes the epimerization of the S- and R-forms of NAD(P)HX and the dehydration of the S-form of NAD(P)HX at the expense of ADP, which is converted to AMP. This allows the repair of both epimers of NAD(P)HX, a damaged form of NAD(P)H that is a result of enzymatic or heat-dependent hydration.</text>
</comment>
<evidence type="ECO:0000256" key="8">
    <source>
        <dbReference type="ARBA" id="ARBA00022857"/>
    </source>
</evidence>
<dbReference type="HAMAP" id="MF_01966">
    <property type="entry name" value="NADHX_epimerase"/>
    <property type="match status" value="1"/>
</dbReference>
<feature type="binding site" evidence="18">
    <location>
        <position position="169"/>
    </location>
    <ligand>
        <name>K(+)</name>
        <dbReference type="ChEBI" id="CHEBI:29103"/>
    </ligand>
</feature>
<evidence type="ECO:0000313" key="23">
    <source>
        <dbReference type="Proteomes" id="UP001255416"/>
    </source>
</evidence>
<dbReference type="EMBL" id="JASMWN010000033">
    <property type="protein sequence ID" value="MDU9006877.1"/>
    <property type="molecule type" value="Genomic_DNA"/>
</dbReference>
<evidence type="ECO:0000256" key="7">
    <source>
        <dbReference type="ARBA" id="ARBA00022840"/>
    </source>
</evidence>
<feature type="binding site" evidence="18">
    <location>
        <position position="63"/>
    </location>
    <ligand>
        <name>K(+)</name>
        <dbReference type="ChEBI" id="CHEBI:29103"/>
    </ligand>
</feature>
<proteinExistence type="inferred from homology"/>
<keyword evidence="8 17" id="KW-0521">NADP</keyword>
<feature type="binding site" evidence="17">
    <location>
        <position position="267"/>
    </location>
    <ligand>
        <name>(6S)-NADPHX</name>
        <dbReference type="ChEBI" id="CHEBI:64076"/>
    </ligand>
</feature>
<dbReference type="InterPro" id="IPR029056">
    <property type="entry name" value="Ribokinase-like"/>
</dbReference>
<dbReference type="Gene3D" id="3.40.1190.20">
    <property type="match status" value="1"/>
</dbReference>
<comment type="similarity">
    <text evidence="17">Belongs to the NnrD/CARKD family.</text>
</comment>
<dbReference type="Proteomes" id="UP001255416">
    <property type="component" value="Unassembled WGS sequence"/>
</dbReference>
<dbReference type="PIRSF" id="PIRSF017184">
    <property type="entry name" value="Nnr"/>
    <property type="match status" value="1"/>
</dbReference>
<dbReference type="NCBIfam" id="TIGR00196">
    <property type="entry name" value="yjeF_cterm"/>
    <property type="match status" value="1"/>
</dbReference>